<proteinExistence type="predicted"/>
<protein>
    <recommendedName>
        <fullName evidence="2">WSC domain-containing protein</fullName>
    </recommendedName>
</protein>
<evidence type="ECO:0000313" key="3">
    <source>
        <dbReference type="EMBL" id="EJK71542.1"/>
    </source>
</evidence>
<name>K0TL47_THAOC</name>
<keyword evidence="4" id="KW-1185">Reference proteome</keyword>
<dbReference type="eggNOG" id="ENOG502RUKB">
    <property type="taxonomic scope" value="Eukaryota"/>
</dbReference>
<evidence type="ECO:0000259" key="2">
    <source>
        <dbReference type="PROSITE" id="PS51212"/>
    </source>
</evidence>
<comment type="caution">
    <text evidence="3">The sequence shown here is derived from an EMBL/GenBank/DDBJ whole genome shotgun (WGS) entry which is preliminary data.</text>
</comment>
<dbReference type="Proteomes" id="UP000266841">
    <property type="component" value="Unassembled WGS sequence"/>
</dbReference>
<organism evidence="3 4">
    <name type="scientific">Thalassiosira oceanica</name>
    <name type="common">Marine diatom</name>
    <dbReference type="NCBI Taxonomy" id="159749"/>
    <lineage>
        <taxon>Eukaryota</taxon>
        <taxon>Sar</taxon>
        <taxon>Stramenopiles</taxon>
        <taxon>Ochrophyta</taxon>
        <taxon>Bacillariophyta</taxon>
        <taxon>Coscinodiscophyceae</taxon>
        <taxon>Thalassiosirophycidae</taxon>
        <taxon>Thalassiosirales</taxon>
        <taxon>Thalassiosiraceae</taxon>
        <taxon>Thalassiosira</taxon>
    </lineage>
</organism>
<keyword evidence="1" id="KW-0732">Signal</keyword>
<dbReference type="PROSITE" id="PS51212">
    <property type="entry name" value="WSC"/>
    <property type="match status" value="2"/>
</dbReference>
<dbReference type="InterPro" id="IPR002889">
    <property type="entry name" value="WSC_carb-bd"/>
</dbReference>
<feature type="domain" description="WSC" evidence="2">
    <location>
        <begin position="65"/>
        <end position="161"/>
    </location>
</feature>
<dbReference type="Pfam" id="PF01822">
    <property type="entry name" value="WSC"/>
    <property type="match status" value="1"/>
</dbReference>
<accession>K0TL47</accession>
<reference evidence="3 4" key="1">
    <citation type="journal article" date="2012" name="Genome Biol.">
        <title>Genome and low-iron response of an oceanic diatom adapted to chronic iron limitation.</title>
        <authorList>
            <person name="Lommer M."/>
            <person name="Specht M."/>
            <person name="Roy A.S."/>
            <person name="Kraemer L."/>
            <person name="Andreson R."/>
            <person name="Gutowska M.A."/>
            <person name="Wolf J."/>
            <person name="Bergner S.V."/>
            <person name="Schilhabel M.B."/>
            <person name="Klostermeier U.C."/>
            <person name="Beiko R.G."/>
            <person name="Rosenstiel P."/>
            <person name="Hippler M."/>
            <person name="Laroche J."/>
        </authorList>
    </citation>
    <scope>NUCLEOTIDE SEQUENCE [LARGE SCALE GENOMIC DNA]</scope>
    <source>
        <strain evidence="3 4">CCMP1005</strain>
    </source>
</reference>
<dbReference type="OrthoDB" id="2019572at2759"/>
<dbReference type="AlphaFoldDB" id="K0TL47"/>
<feature type="domain" description="WSC" evidence="2">
    <location>
        <begin position="168"/>
        <end position="236"/>
    </location>
</feature>
<gene>
    <name evidence="3" type="ORF">THAOC_07003</name>
</gene>
<feature type="chain" id="PRO_5003838553" description="WSC domain-containing protein" evidence="1">
    <location>
        <begin position="25"/>
        <end position="236"/>
    </location>
</feature>
<dbReference type="EMBL" id="AGNL01007091">
    <property type="protein sequence ID" value="EJK71542.1"/>
    <property type="molecule type" value="Genomic_DNA"/>
</dbReference>
<sequence>MKSSALRSTAALAALALHVASASGETSHRLRGSFESDVVDAGVSALSPASSSISRELQAADCVATSVYLGCFKDRKNARAMEFQVPGKDHSAATCEAECSTRGYMYFGREWKGQCFCDGGGGGGQSYDVYGPESNCDCCKDNVGANKMCVWTTMAEVAPKCDAGEHPSSPYLGCYKDKNLDRAMPYQVKGRNHSARDCQEECTKKGYAYFAREWRGQCFCGNAPSYSEHGPASDCD</sequence>
<evidence type="ECO:0000256" key="1">
    <source>
        <dbReference type="SAM" id="SignalP"/>
    </source>
</evidence>
<dbReference type="OMA" id="CHCGTGL"/>
<feature type="non-terminal residue" evidence="3">
    <location>
        <position position="236"/>
    </location>
</feature>
<feature type="signal peptide" evidence="1">
    <location>
        <begin position="1"/>
        <end position="24"/>
    </location>
</feature>
<evidence type="ECO:0000313" key="4">
    <source>
        <dbReference type="Proteomes" id="UP000266841"/>
    </source>
</evidence>